<reference evidence="1 2" key="1">
    <citation type="journal article" date="2022" name="Plant J.">
        <title>Chromosome-level genome of Camellia lanceoleosa provides a valuable resource for understanding genome evolution and self-incompatibility.</title>
        <authorList>
            <person name="Gong W."/>
            <person name="Xiao S."/>
            <person name="Wang L."/>
            <person name="Liao Z."/>
            <person name="Chang Y."/>
            <person name="Mo W."/>
            <person name="Hu G."/>
            <person name="Li W."/>
            <person name="Zhao G."/>
            <person name="Zhu H."/>
            <person name="Hu X."/>
            <person name="Ji K."/>
            <person name="Xiang X."/>
            <person name="Song Q."/>
            <person name="Yuan D."/>
            <person name="Jin S."/>
            <person name="Zhang L."/>
        </authorList>
    </citation>
    <scope>NUCLEOTIDE SEQUENCE [LARGE SCALE GENOMIC DNA]</scope>
    <source>
        <strain evidence="1">SQ_2022a</strain>
    </source>
</reference>
<dbReference type="Proteomes" id="UP001060215">
    <property type="component" value="Chromosome 3"/>
</dbReference>
<protein>
    <submittedName>
        <fullName evidence="1">Uncharacterized protein</fullName>
    </submittedName>
</protein>
<name>A0ACC0IQX7_9ERIC</name>
<proteinExistence type="predicted"/>
<dbReference type="EMBL" id="CM045760">
    <property type="protein sequence ID" value="KAI8026859.1"/>
    <property type="molecule type" value="Genomic_DNA"/>
</dbReference>
<comment type="caution">
    <text evidence="1">The sequence shown here is derived from an EMBL/GenBank/DDBJ whole genome shotgun (WGS) entry which is preliminary data.</text>
</comment>
<sequence length="78" mass="8798">MALTPWLAAGGQLLASRFELHDVRSLLPVESESCHFEFMHKYLMMMDEGGEEPLAAIWTCWPDHCAASFRATYSICCS</sequence>
<organism evidence="1 2">
    <name type="scientific">Camellia lanceoleosa</name>
    <dbReference type="NCBI Taxonomy" id="1840588"/>
    <lineage>
        <taxon>Eukaryota</taxon>
        <taxon>Viridiplantae</taxon>
        <taxon>Streptophyta</taxon>
        <taxon>Embryophyta</taxon>
        <taxon>Tracheophyta</taxon>
        <taxon>Spermatophyta</taxon>
        <taxon>Magnoliopsida</taxon>
        <taxon>eudicotyledons</taxon>
        <taxon>Gunneridae</taxon>
        <taxon>Pentapetalae</taxon>
        <taxon>asterids</taxon>
        <taxon>Ericales</taxon>
        <taxon>Theaceae</taxon>
        <taxon>Camellia</taxon>
    </lineage>
</organism>
<gene>
    <name evidence="1" type="ORF">LOK49_LG02G00394</name>
</gene>
<accession>A0ACC0IQX7</accession>
<evidence type="ECO:0000313" key="1">
    <source>
        <dbReference type="EMBL" id="KAI8026859.1"/>
    </source>
</evidence>
<evidence type="ECO:0000313" key="2">
    <source>
        <dbReference type="Proteomes" id="UP001060215"/>
    </source>
</evidence>
<keyword evidence="2" id="KW-1185">Reference proteome</keyword>